<keyword evidence="5 20" id="KW-0812">Transmembrane</keyword>
<dbReference type="GO" id="GO:0048544">
    <property type="term" value="P:recognition of pollen"/>
    <property type="evidence" value="ECO:0007669"/>
    <property type="project" value="InterPro"/>
</dbReference>
<feature type="domain" description="Bulb-type lectin" evidence="22">
    <location>
        <begin position="32"/>
        <end position="159"/>
    </location>
</feature>
<dbReference type="Pfam" id="PF00954">
    <property type="entry name" value="S_locus_glycop"/>
    <property type="match status" value="1"/>
</dbReference>
<feature type="domain" description="Protein kinase" evidence="21">
    <location>
        <begin position="508"/>
        <end position="782"/>
    </location>
</feature>
<evidence type="ECO:0000256" key="1">
    <source>
        <dbReference type="ARBA" id="ARBA00004479"/>
    </source>
</evidence>
<dbReference type="PANTHER" id="PTHR47976:SF108">
    <property type="entry name" value="G-TYPE LECTIN S-RECEPTOR-LIKE SERINE_THREONINE-PROTEIN KINASE LECRK1"/>
    <property type="match status" value="1"/>
</dbReference>
<dbReference type="Gene3D" id="1.10.510.10">
    <property type="entry name" value="Transferase(Phosphotransferase) domain 1"/>
    <property type="match status" value="1"/>
</dbReference>
<dbReference type="FunFam" id="2.90.10.10:FF:000013">
    <property type="entry name" value="G-type lectin S-receptor-like serine/threonine-protein kinase LECRK1"/>
    <property type="match status" value="1"/>
</dbReference>
<dbReference type="SMART" id="SM00220">
    <property type="entry name" value="S_TKc"/>
    <property type="match status" value="1"/>
</dbReference>
<dbReference type="PIRSF" id="PIRSF000641">
    <property type="entry name" value="SRK"/>
    <property type="match status" value="1"/>
</dbReference>
<sequence>MAIVLELTTLATMERLLTLFFYISVFFLPFPDAYAQSNQNMSLGTTLLSSSPNNSYWASPSGHFAFGFYPIGSGQFLVGIWFNKIPEKTLVWSANRDQPVKNGSTILLTIDGWVGFTDSQGQQNWIYNGSDRVNSGSMLDTGNLVLVSSNTSVIWQSFEYPSDTLLPGQNLAQEITLYSNHMDGDYRTGRFTLVLQSDSNLVLYPTNRRFIFPNGAYYWTGTDGTKSPVYLVFNQTGAIYLLSSTNHIISIISSHLVNTTEDYYQRVTLDSDGFFRQYSRQKSPDSSLSWTVVSTTPSNKSACGIPGVCGYNGYCVLDQDQKAKCLCPDKFSYLDPSYPFSGCKKDFITGCEGYTPSNYSMVELQDVDWPNGDYEMLTTDKESCKDACMKDCNCDLAVYRVSFCYKKRLPWLDGRQDRTIGLRALIKVANGNEQLKIAKQQQRSLIMVSEFLIGFSAIIFLLSLVVIACILKKRAGYPRVPSSVEPIEINPISNLIPFKYKHLFDATNGFKDILGRGSFGTVYKGVLDLGHQFEIAVKQLNKVVEKGEKVFRTELSVIGQTHHKNLVQLLGFCDESDHRLLVYEFMHNGTLADFLFSSIRPSWGERVELALGIARGITYLHEECRAPIIHCDIKPQNVLLDKFNIPKIADFGLAKLLQHDQTRTDTDIRGTRGYVAPEWFRNVSITAKVDVYSFGIMLLEIICCRKRMDLGQDDERQVILSDWVYDRFCEGKVHMLIEGEDEALGDLEQVVRMVKVGLWCIQDDPSMRPSMKIVILMLEGIIEVDQPPSSYVSAR</sequence>
<evidence type="ECO:0000256" key="15">
    <source>
        <dbReference type="ARBA" id="ARBA00023180"/>
    </source>
</evidence>
<keyword evidence="2 18" id="KW-0723">Serine/threonine-protein kinase</keyword>
<dbReference type="InterPro" id="IPR000858">
    <property type="entry name" value="S_locus_glycoprot_dom"/>
</dbReference>
<keyword evidence="4 18" id="KW-0808">Transferase</keyword>
<keyword evidence="7" id="KW-0430">Lectin</keyword>
<dbReference type="InterPro" id="IPR000719">
    <property type="entry name" value="Prot_kinase_dom"/>
</dbReference>
<dbReference type="Pfam" id="PF01453">
    <property type="entry name" value="B_lectin"/>
    <property type="match status" value="1"/>
</dbReference>
<dbReference type="InterPro" id="IPR008271">
    <property type="entry name" value="Ser/Thr_kinase_AS"/>
</dbReference>
<dbReference type="Gene3D" id="2.90.10.10">
    <property type="entry name" value="Bulb-type lectin domain"/>
    <property type="match status" value="2"/>
</dbReference>
<evidence type="ECO:0000256" key="5">
    <source>
        <dbReference type="ARBA" id="ARBA00022692"/>
    </source>
</evidence>
<organism evidence="23 24">
    <name type="scientific">Amborella trichopoda</name>
    <dbReference type="NCBI Taxonomy" id="13333"/>
    <lineage>
        <taxon>Eukaryota</taxon>
        <taxon>Viridiplantae</taxon>
        <taxon>Streptophyta</taxon>
        <taxon>Embryophyta</taxon>
        <taxon>Tracheophyta</taxon>
        <taxon>Spermatophyta</taxon>
        <taxon>Magnoliopsida</taxon>
        <taxon>Amborellales</taxon>
        <taxon>Amborellaceae</taxon>
        <taxon>Amborella</taxon>
    </lineage>
</organism>
<dbReference type="eggNOG" id="ENOG502QQEW">
    <property type="taxonomic scope" value="Eukaryota"/>
</dbReference>
<dbReference type="InterPro" id="IPR024171">
    <property type="entry name" value="SRK-like_kinase"/>
</dbReference>
<evidence type="ECO:0000256" key="17">
    <source>
        <dbReference type="ARBA" id="ARBA00048679"/>
    </source>
</evidence>
<dbReference type="GO" id="GO:0004674">
    <property type="term" value="F:protein serine/threonine kinase activity"/>
    <property type="evidence" value="ECO:0007669"/>
    <property type="project" value="UniProtKB-KW"/>
</dbReference>
<evidence type="ECO:0000259" key="21">
    <source>
        <dbReference type="PROSITE" id="PS50011"/>
    </source>
</evidence>
<dbReference type="HOGENOM" id="CLU_000288_116_2_1"/>
<dbReference type="InterPro" id="IPR017441">
    <property type="entry name" value="Protein_kinase_ATP_BS"/>
</dbReference>
<dbReference type="Pfam" id="PF00069">
    <property type="entry name" value="Pkinase"/>
    <property type="match status" value="1"/>
</dbReference>
<evidence type="ECO:0000256" key="7">
    <source>
        <dbReference type="ARBA" id="ARBA00022734"/>
    </source>
</evidence>
<dbReference type="InterPro" id="IPR011009">
    <property type="entry name" value="Kinase-like_dom_sf"/>
</dbReference>
<comment type="similarity">
    <text evidence="18">Belongs to the protein kinase superfamily. Ser/Thr protein kinase family.</text>
</comment>
<evidence type="ECO:0000313" key="24">
    <source>
        <dbReference type="Proteomes" id="UP000017836"/>
    </source>
</evidence>
<evidence type="ECO:0000313" key="23">
    <source>
        <dbReference type="EMBL" id="ERN11625.1"/>
    </source>
</evidence>
<keyword evidence="9 18" id="KW-0418">Kinase</keyword>
<dbReference type="Gene3D" id="3.30.200.20">
    <property type="entry name" value="Phosphorylase Kinase, domain 1"/>
    <property type="match status" value="1"/>
</dbReference>
<dbReference type="PANTHER" id="PTHR47976">
    <property type="entry name" value="G-TYPE LECTIN S-RECEPTOR-LIKE SERINE/THREONINE-PROTEIN KINASE SD2-5"/>
    <property type="match status" value="1"/>
</dbReference>
<dbReference type="AlphaFoldDB" id="W1PWC0"/>
<dbReference type="GO" id="GO:0030246">
    <property type="term" value="F:carbohydrate binding"/>
    <property type="evidence" value="ECO:0007669"/>
    <property type="project" value="UniProtKB-KW"/>
</dbReference>
<comment type="catalytic activity">
    <reaction evidence="16 18">
        <text>L-threonyl-[protein] + ATP = O-phospho-L-threonyl-[protein] + ADP + H(+)</text>
        <dbReference type="Rhea" id="RHEA:46608"/>
        <dbReference type="Rhea" id="RHEA-COMP:11060"/>
        <dbReference type="Rhea" id="RHEA-COMP:11605"/>
        <dbReference type="ChEBI" id="CHEBI:15378"/>
        <dbReference type="ChEBI" id="CHEBI:30013"/>
        <dbReference type="ChEBI" id="CHEBI:30616"/>
        <dbReference type="ChEBI" id="CHEBI:61977"/>
        <dbReference type="ChEBI" id="CHEBI:456216"/>
        <dbReference type="EC" id="2.7.11.1"/>
    </reaction>
</comment>
<gene>
    <name evidence="23" type="ORF">AMTR_s00022p00195970</name>
</gene>
<evidence type="ECO:0000259" key="22">
    <source>
        <dbReference type="PROSITE" id="PS50927"/>
    </source>
</evidence>
<evidence type="ECO:0000256" key="4">
    <source>
        <dbReference type="ARBA" id="ARBA00022679"/>
    </source>
</evidence>
<feature type="transmembrane region" description="Helical" evidence="20">
    <location>
        <begin position="451"/>
        <end position="471"/>
    </location>
</feature>
<dbReference type="InterPro" id="IPR036426">
    <property type="entry name" value="Bulb-type_lectin_dom_sf"/>
</dbReference>
<protein>
    <recommendedName>
        <fullName evidence="18">Receptor-like serine/threonine-protein kinase</fullName>
        <ecNumber evidence="18">2.7.11.1</ecNumber>
    </recommendedName>
</protein>
<dbReference type="GO" id="GO:0016020">
    <property type="term" value="C:membrane"/>
    <property type="evidence" value="ECO:0007669"/>
    <property type="project" value="UniProtKB-SubCell"/>
</dbReference>
<evidence type="ECO:0000256" key="14">
    <source>
        <dbReference type="ARBA" id="ARBA00023170"/>
    </source>
</evidence>
<dbReference type="SUPFAM" id="SSF56112">
    <property type="entry name" value="Protein kinase-like (PK-like)"/>
    <property type="match status" value="1"/>
</dbReference>
<dbReference type="CDD" id="cd01098">
    <property type="entry name" value="PAN_AP_plant"/>
    <property type="match status" value="1"/>
</dbReference>
<dbReference type="Proteomes" id="UP000017836">
    <property type="component" value="Unassembled WGS sequence"/>
</dbReference>
<dbReference type="CDD" id="cd14066">
    <property type="entry name" value="STKc_IRAK"/>
    <property type="match status" value="1"/>
</dbReference>
<evidence type="ECO:0000256" key="20">
    <source>
        <dbReference type="SAM" id="Phobius"/>
    </source>
</evidence>
<evidence type="ECO:0000256" key="16">
    <source>
        <dbReference type="ARBA" id="ARBA00047899"/>
    </source>
</evidence>
<keyword evidence="12 20" id="KW-0472">Membrane</keyword>
<reference evidence="24" key="1">
    <citation type="journal article" date="2013" name="Science">
        <title>The Amborella genome and the evolution of flowering plants.</title>
        <authorList>
            <consortium name="Amborella Genome Project"/>
        </authorList>
    </citation>
    <scope>NUCLEOTIDE SEQUENCE [LARGE SCALE GENOMIC DNA]</scope>
</reference>
<dbReference type="FunFam" id="1.10.510.10:FF:000237">
    <property type="entry name" value="G-type lectin S-receptor-like serine/threonine-protein kinase"/>
    <property type="match status" value="1"/>
</dbReference>
<comment type="catalytic activity">
    <reaction evidence="17 18">
        <text>L-seryl-[protein] + ATP = O-phospho-L-seryl-[protein] + ADP + H(+)</text>
        <dbReference type="Rhea" id="RHEA:17989"/>
        <dbReference type="Rhea" id="RHEA-COMP:9863"/>
        <dbReference type="Rhea" id="RHEA-COMP:11604"/>
        <dbReference type="ChEBI" id="CHEBI:15378"/>
        <dbReference type="ChEBI" id="CHEBI:29999"/>
        <dbReference type="ChEBI" id="CHEBI:30616"/>
        <dbReference type="ChEBI" id="CHEBI:83421"/>
        <dbReference type="ChEBI" id="CHEBI:456216"/>
        <dbReference type="EC" id="2.7.11.1"/>
    </reaction>
</comment>
<evidence type="ECO:0000256" key="9">
    <source>
        <dbReference type="ARBA" id="ARBA00022777"/>
    </source>
</evidence>
<dbReference type="PROSITE" id="PS00108">
    <property type="entry name" value="PROTEIN_KINASE_ST"/>
    <property type="match status" value="1"/>
</dbReference>
<keyword evidence="15" id="KW-0325">Glycoprotein</keyword>
<dbReference type="PROSITE" id="PS50927">
    <property type="entry name" value="BULB_LECTIN"/>
    <property type="match status" value="1"/>
</dbReference>
<keyword evidence="11 20" id="KW-1133">Transmembrane helix</keyword>
<name>W1PWC0_AMBTC</name>
<evidence type="ECO:0000256" key="12">
    <source>
        <dbReference type="ARBA" id="ARBA00023136"/>
    </source>
</evidence>
<keyword evidence="14" id="KW-0675">Receptor</keyword>
<evidence type="ECO:0000256" key="13">
    <source>
        <dbReference type="ARBA" id="ARBA00023157"/>
    </source>
</evidence>
<proteinExistence type="inferred from homology"/>
<evidence type="ECO:0000256" key="2">
    <source>
        <dbReference type="ARBA" id="ARBA00022527"/>
    </source>
</evidence>
<dbReference type="GO" id="GO:0004672">
    <property type="term" value="F:protein kinase activity"/>
    <property type="evidence" value="ECO:0000318"/>
    <property type="project" value="GO_Central"/>
</dbReference>
<feature type="binding site" evidence="19">
    <location>
        <position position="538"/>
    </location>
    <ligand>
        <name>ATP</name>
        <dbReference type="ChEBI" id="CHEBI:30616"/>
    </ligand>
</feature>
<evidence type="ECO:0000256" key="10">
    <source>
        <dbReference type="ARBA" id="ARBA00022840"/>
    </source>
</evidence>
<accession>W1PWC0</accession>
<evidence type="ECO:0000256" key="8">
    <source>
        <dbReference type="ARBA" id="ARBA00022741"/>
    </source>
</evidence>
<dbReference type="FunFam" id="3.30.200.20:FF:000059">
    <property type="entry name" value="S-receptor-like serine/threonine-protein kinase"/>
    <property type="match status" value="1"/>
</dbReference>
<dbReference type="GO" id="GO:0106310">
    <property type="term" value="F:protein serine kinase activity"/>
    <property type="evidence" value="ECO:0007669"/>
    <property type="project" value="RHEA"/>
</dbReference>
<dbReference type="Gramene" id="ERN11625">
    <property type="protein sequence ID" value="ERN11625"/>
    <property type="gene ID" value="AMTR_s00022p00195970"/>
</dbReference>
<keyword evidence="6" id="KW-0732">Signal</keyword>
<keyword evidence="8 18" id="KW-0547">Nucleotide-binding</keyword>
<keyword evidence="3" id="KW-0245">EGF-like domain</keyword>
<dbReference type="SMART" id="SM00108">
    <property type="entry name" value="B_lectin"/>
    <property type="match status" value="1"/>
</dbReference>
<dbReference type="GO" id="GO:0005524">
    <property type="term" value="F:ATP binding"/>
    <property type="evidence" value="ECO:0007669"/>
    <property type="project" value="UniProtKB-UniRule"/>
</dbReference>
<dbReference type="OMA" id="HEECITP"/>
<keyword evidence="10 18" id="KW-0067">ATP-binding</keyword>
<dbReference type="EC" id="2.7.11.1" evidence="18"/>
<evidence type="ECO:0000256" key="19">
    <source>
        <dbReference type="PROSITE-ProRule" id="PRU10141"/>
    </source>
</evidence>
<keyword evidence="24" id="KW-1185">Reference proteome</keyword>
<dbReference type="FunFam" id="2.90.10.30:FF:000001">
    <property type="entry name" value="Serine/threonine-protein kinase"/>
    <property type="match status" value="1"/>
</dbReference>
<dbReference type="PROSITE" id="PS50011">
    <property type="entry name" value="PROTEIN_KINASE_DOM"/>
    <property type="match status" value="1"/>
</dbReference>
<dbReference type="CDD" id="cd00028">
    <property type="entry name" value="B_lectin"/>
    <property type="match status" value="1"/>
</dbReference>
<evidence type="ECO:0000256" key="11">
    <source>
        <dbReference type="ARBA" id="ARBA00022989"/>
    </source>
</evidence>
<dbReference type="InterPro" id="IPR001480">
    <property type="entry name" value="Bulb-type_lectin_dom"/>
</dbReference>
<comment type="subcellular location">
    <subcellularLocation>
        <location evidence="1">Membrane</location>
        <topology evidence="1">Single-pass type I membrane protein</topology>
    </subcellularLocation>
</comment>
<keyword evidence="13" id="KW-1015">Disulfide bond</keyword>
<dbReference type="PROSITE" id="PS00107">
    <property type="entry name" value="PROTEIN_KINASE_ATP"/>
    <property type="match status" value="1"/>
</dbReference>
<evidence type="ECO:0000256" key="6">
    <source>
        <dbReference type="ARBA" id="ARBA00022729"/>
    </source>
</evidence>
<evidence type="ECO:0000256" key="3">
    <source>
        <dbReference type="ARBA" id="ARBA00022536"/>
    </source>
</evidence>
<dbReference type="EMBL" id="KI392687">
    <property type="protein sequence ID" value="ERN11625.1"/>
    <property type="molecule type" value="Genomic_DNA"/>
</dbReference>
<evidence type="ECO:0000256" key="18">
    <source>
        <dbReference type="PIRNR" id="PIRNR000641"/>
    </source>
</evidence>
<dbReference type="SUPFAM" id="SSF51110">
    <property type="entry name" value="alpha-D-mannose-specific plant lectins"/>
    <property type="match status" value="2"/>
</dbReference>
<dbReference type="InterPro" id="IPR051343">
    <property type="entry name" value="G-type_lectin_kinases/EP1-like"/>
</dbReference>